<protein>
    <recommendedName>
        <fullName evidence="1">CRAL-TRIO domain-containing protein</fullName>
    </recommendedName>
</protein>
<proteinExistence type="predicted"/>
<feature type="domain" description="CRAL-TRIO" evidence="1">
    <location>
        <begin position="90"/>
        <end position="266"/>
    </location>
</feature>
<dbReference type="PANTHER" id="PTHR47159:SF5">
    <property type="entry name" value="CRAL-TRIO DOMAIN-CONTAINING PROTEIN"/>
    <property type="match status" value="1"/>
</dbReference>
<evidence type="ECO:0000313" key="2">
    <source>
        <dbReference type="EMBL" id="PIC20716.1"/>
    </source>
</evidence>
<dbReference type="OrthoDB" id="1434354at2759"/>
<dbReference type="Gene3D" id="3.40.525.10">
    <property type="entry name" value="CRAL-TRIO lipid binding domain"/>
    <property type="match status" value="1"/>
</dbReference>
<reference evidence="3" key="1">
    <citation type="submission" date="2017-10" db="EMBL/GenBank/DDBJ databases">
        <title>Rapid genome shrinkage in a self-fertile nematode reveals novel sperm competition proteins.</title>
        <authorList>
            <person name="Yin D."/>
            <person name="Schwarz E.M."/>
            <person name="Thomas C.G."/>
            <person name="Felde R.L."/>
            <person name="Korf I.F."/>
            <person name="Cutter A.D."/>
            <person name="Schartner C.M."/>
            <person name="Ralston E.J."/>
            <person name="Meyer B.J."/>
            <person name="Haag E.S."/>
        </authorList>
    </citation>
    <scope>NUCLEOTIDE SEQUENCE [LARGE SCALE GENOMIC DNA]</scope>
    <source>
        <strain evidence="3">JU1422</strain>
    </source>
</reference>
<comment type="caution">
    <text evidence="2">The sequence shown here is derived from an EMBL/GenBank/DDBJ whole genome shotgun (WGS) entry which is preliminary data.</text>
</comment>
<dbReference type="InterPro" id="IPR058960">
    <property type="entry name" value="Ctg-1-like_C"/>
</dbReference>
<accession>A0A2G5T0T7</accession>
<dbReference type="InterPro" id="IPR036865">
    <property type="entry name" value="CRAL-TRIO_dom_sf"/>
</dbReference>
<dbReference type="Proteomes" id="UP000230233">
    <property type="component" value="Chromosome X"/>
</dbReference>
<sequence>MSLLDFTEKSLRVIMTVLENDISPEDLKKIKELRELVKDDISPYYDTDFNILRWLQGHNTLPLAEIARKMKFHLNLRAAWNLDELHKKERNHPIHKHWKYGITGPSGHMENVIVNIEQCGKTDYTGMMETYSILEVMRARMVDLEQMLAHVMEMEAKTGKQAWILYVMDITGLQYNKKLYDLVTGSMKSLADFMADHYVEMIKYFVPVCVPSFATALYVVVRPLLPEKTREKVRLIGETNWRDDVLQYAVHSSLPSIWNNEDHTFGGFIELPVSYPTDGYYSAKNHSVIKNAQTVNVPYGKIHVVTKFIKQGGTLKWWVRGNRNFGFGVFYSDEEQVSDFFIAKQFSPCFPCMPGPTLVPMEDEVIVKKDAYYHIWVSNEKSWWRSLEVQLLVESK</sequence>
<dbReference type="Gene3D" id="2.60.120.680">
    <property type="entry name" value="GOLD domain"/>
    <property type="match status" value="1"/>
</dbReference>
<dbReference type="InterPro" id="IPR001251">
    <property type="entry name" value="CRAL-TRIO_dom"/>
</dbReference>
<dbReference type="EMBL" id="PDUG01000006">
    <property type="protein sequence ID" value="PIC20716.1"/>
    <property type="molecule type" value="Genomic_DNA"/>
</dbReference>
<dbReference type="PANTHER" id="PTHR47159">
    <property type="entry name" value="PROTEIN CBG07705-RELATED"/>
    <property type="match status" value="1"/>
</dbReference>
<organism evidence="2 3">
    <name type="scientific">Caenorhabditis nigoni</name>
    <dbReference type="NCBI Taxonomy" id="1611254"/>
    <lineage>
        <taxon>Eukaryota</taxon>
        <taxon>Metazoa</taxon>
        <taxon>Ecdysozoa</taxon>
        <taxon>Nematoda</taxon>
        <taxon>Chromadorea</taxon>
        <taxon>Rhabditida</taxon>
        <taxon>Rhabditina</taxon>
        <taxon>Rhabditomorpha</taxon>
        <taxon>Rhabditoidea</taxon>
        <taxon>Rhabditidae</taxon>
        <taxon>Peloderinae</taxon>
        <taxon>Caenorhabditis</taxon>
    </lineage>
</organism>
<dbReference type="Pfam" id="PF00650">
    <property type="entry name" value="CRAL_TRIO"/>
    <property type="match status" value="1"/>
</dbReference>
<dbReference type="CDD" id="cd00170">
    <property type="entry name" value="SEC14"/>
    <property type="match status" value="1"/>
</dbReference>
<name>A0A2G5T0T7_9PELO</name>
<evidence type="ECO:0000313" key="3">
    <source>
        <dbReference type="Proteomes" id="UP000230233"/>
    </source>
</evidence>
<dbReference type="PROSITE" id="PS50191">
    <property type="entry name" value="CRAL_TRIO"/>
    <property type="match status" value="1"/>
</dbReference>
<evidence type="ECO:0000259" key="1">
    <source>
        <dbReference type="PROSITE" id="PS50191"/>
    </source>
</evidence>
<dbReference type="AlphaFoldDB" id="A0A2G5T0T7"/>
<dbReference type="Pfam" id="PF25883">
    <property type="entry name" value="F28H7_8_C"/>
    <property type="match status" value="1"/>
</dbReference>
<dbReference type="InterPro" id="IPR053302">
    <property type="entry name" value="CRAL-TRIO_domain"/>
</dbReference>
<gene>
    <name evidence="2" type="primary">Cni-R03A10.5</name>
    <name evidence="2" type="synonym">Cnig_chr_X.g25813</name>
    <name evidence="2" type="ORF">B9Z55_025813</name>
</gene>
<keyword evidence="3" id="KW-1185">Reference proteome</keyword>
<dbReference type="STRING" id="1611254.A0A2G5T0T7"/>
<dbReference type="SMART" id="SM00516">
    <property type="entry name" value="SEC14"/>
    <property type="match status" value="1"/>
</dbReference>
<dbReference type="SUPFAM" id="SSF52087">
    <property type="entry name" value="CRAL/TRIO domain"/>
    <property type="match status" value="1"/>
</dbReference>